<reference evidence="1 2" key="1">
    <citation type="submission" date="2019-12" db="EMBL/GenBank/DDBJ databases">
        <title>Paraburkholderia acidiphila 7Q-K02 sp. nov and Paraburkholderia acidisoli DHF22 sp. nov., two strains isolated from forest soil.</title>
        <authorList>
            <person name="Gao Z."/>
            <person name="Qiu L."/>
        </authorList>
    </citation>
    <scope>NUCLEOTIDE SEQUENCE [LARGE SCALE GENOMIC DNA]</scope>
    <source>
        <strain evidence="1 2">DHF22</strain>
    </source>
</reference>
<keyword evidence="2" id="KW-1185">Reference proteome</keyword>
<protein>
    <submittedName>
        <fullName evidence="1">Uncharacterized protein</fullName>
    </submittedName>
</protein>
<accession>A0A7Z2GKQ2</accession>
<sequence length="79" mass="8530">MERKKAEHILIEADAMAGLVLDGFDLSMDTDAGRALYDRAFTAYLHSEIGDLPLAELYDALNGAPDAFAPEAFAPGMLQ</sequence>
<dbReference type="RefSeq" id="WP_158952578.1">
    <property type="nucleotide sequence ID" value="NZ_CP046914.1"/>
</dbReference>
<evidence type="ECO:0000313" key="1">
    <source>
        <dbReference type="EMBL" id="QGZ63585.1"/>
    </source>
</evidence>
<name>A0A7Z2GKQ2_9BURK</name>
<dbReference type="KEGG" id="pacs:FAZ98_17570"/>
<organism evidence="1 2">
    <name type="scientific">Paraburkholderia acidisoli</name>
    <dbReference type="NCBI Taxonomy" id="2571748"/>
    <lineage>
        <taxon>Bacteria</taxon>
        <taxon>Pseudomonadati</taxon>
        <taxon>Pseudomonadota</taxon>
        <taxon>Betaproteobacteria</taxon>
        <taxon>Burkholderiales</taxon>
        <taxon>Burkholderiaceae</taxon>
        <taxon>Paraburkholderia</taxon>
    </lineage>
</organism>
<proteinExistence type="predicted"/>
<dbReference type="EMBL" id="CP046914">
    <property type="protein sequence ID" value="QGZ63585.1"/>
    <property type="molecule type" value="Genomic_DNA"/>
</dbReference>
<dbReference type="AlphaFoldDB" id="A0A7Z2GKQ2"/>
<gene>
    <name evidence="1" type="ORF">FAZ98_17570</name>
</gene>
<dbReference type="Proteomes" id="UP000433577">
    <property type="component" value="Chromosome 2"/>
</dbReference>
<evidence type="ECO:0000313" key="2">
    <source>
        <dbReference type="Proteomes" id="UP000433577"/>
    </source>
</evidence>
<dbReference type="OrthoDB" id="9109732at2"/>